<dbReference type="FunFam" id="3.40.50.970:FF:000019">
    <property type="entry name" value="Pyruvate decarboxylase isozyme"/>
    <property type="match status" value="1"/>
</dbReference>
<dbReference type="AlphaFoldDB" id="A0A403QQF9"/>
<gene>
    <name evidence="14" type="ORF">D7N80_27200</name>
</gene>
<evidence type="ECO:0000256" key="4">
    <source>
        <dbReference type="ARBA" id="ARBA00022723"/>
    </source>
</evidence>
<keyword evidence="8" id="KW-0456">Lyase</keyword>
<organism evidence="14">
    <name type="scientific">Salmonella enterica I</name>
    <dbReference type="NCBI Taxonomy" id="59201"/>
    <lineage>
        <taxon>Bacteria</taxon>
        <taxon>Pseudomonadati</taxon>
        <taxon>Pseudomonadota</taxon>
        <taxon>Gammaproteobacteria</taxon>
        <taxon>Enterobacterales</taxon>
        <taxon>Enterobacteriaceae</taxon>
        <taxon>Salmonella</taxon>
    </lineage>
</organism>
<comment type="cofactor">
    <cofactor evidence="2">
        <name>thiamine diphosphate</name>
        <dbReference type="ChEBI" id="CHEBI:58937"/>
    </cofactor>
</comment>
<dbReference type="InterPro" id="IPR012110">
    <property type="entry name" value="PDC/IPDC-like"/>
</dbReference>
<evidence type="ECO:0000259" key="12">
    <source>
        <dbReference type="Pfam" id="PF02775"/>
    </source>
</evidence>
<dbReference type="SUPFAM" id="SSF52518">
    <property type="entry name" value="Thiamin diphosphate-binding fold (THDP-binding)"/>
    <property type="match status" value="2"/>
</dbReference>
<comment type="similarity">
    <text evidence="3 10">Belongs to the TPP enzyme family.</text>
</comment>
<dbReference type="InterPro" id="IPR011766">
    <property type="entry name" value="TPP_enzyme_TPP-bd"/>
</dbReference>
<dbReference type="EMBL" id="RVVJ01000059">
    <property type="protein sequence ID" value="MML56895.1"/>
    <property type="molecule type" value="Genomic_DNA"/>
</dbReference>
<dbReference type="InterPro" id="IPR029061">
    <property type="entry name" value="THDP-binding"/>
</dbReference>
<evidence type="ECO:0000313" key="14">
    <source>
        <dbReference type="EMBL" id="MML56895.1"/>
    </source>
</evidence>
<dbReference type="Pfam" id="PF02775">
    <property type="entry name" value="TPP_enzyme_C"/>
    <property type="match status" value="1"/>
</dbReference>
<evidence type="ECO:0000256" key="1">
    <source>
        <dbReference type="ARBA" id="ARBA00001920"/>
    </source>
</evidence>
<dbReference type="InterPro" id="IPR047214">
    <property type="entry name" value="TPP_PDC_IPDC"/>
</dbReference>
<feature type="domain" description="Thiamine pyrophosphate enzyme central" evidence="11">
    <location>
        <begin position="206"/>
        <end position="327"/>
    </location>
</feature>
<dbReference type="InterPro" id="IPR012001">
    <property type="entry name" value="Thiamin_PyroP_enz_TPP-bd_dom"/>
</dbReference>
<dbReference type="SUPFAM" id="SSF52467">
    <property type="entry name" value="DHS-like NAD/FAD-binding domain"/>
    <property type="match status" value="1"/>
</dbReference>
<comment type="cofactor">
    <cofactor evidence="1">
        <name>a metal cation</name>
        <dbReference type="ChEBI" id="CHEBI:25213"/>
    </cofactor>
</comment>
<evidence type="ECO:0000259" key="13">
    <source>
        <dbReference type="Pfam" id="PF02776"/>
    </source>
</evidence>
<dbReference type="FunFam" id="3.40.50.970:FF:000024">
    <property type="entry name" value="Pyruvate decarboxylase isozyme"/>
    <property type="match status" value="1"/>
</dbReference>
<dbReference type="GO" id="GO:0004737">
    <property type="term" value="F:pyruvate decarboxylase activity"/>
    <property type="evidence" value="ECO:0007669"/>
    <property type="project" value="TreeGrafter"/>
</dbReference>
<dbReference type="Proteomes" id="UP000885348">
    <property type="component" value="Unassembled WGS sequence"/>
</dbReference>
<keyword evidence="5" id="KW-0210">Decarboxylase</keyword>
<comment type="caution">
    <text evidence="14">The sequence shown here is derived from an EMBL/GenBank/DDBJ whole genome shotgun (WGS) entry which is preliminary data.</text>
</comment>
<evidence type="ECO:0000256" key="10">
    <source>
        <dbReference type="RuleBase" id="RU362132"/>
    </source>
</evidence>
<evidence type="ECO:0000256" key="3">
    <source>
        <dbReference type="ARBA" id="ARBA00007812"/>
    </source>
</evidence>
<dbReference type="InterPro" id="IPR012000">
    <property type="entry name" value="Thiamin_PyroP_enz_cen_dom"/>
</dbReference>
<evidence type="ECO:0000256" key="5">
    <source>
        <dbReference type="ARBA" id="ARBA00022793"/>
    </source>
</evidence>
<name>A0A403QQF9_SALET</name>
<feature type="binding site" evidence="9">
    <location>
        <position position="469"/>
    </location>
    <ligand>
        <name>Mg(2+)</name>
        <dbReference type="ChEBI" id="CHEBI:18420"/>
    </ligand>
</feature>
<dbReference type="Gene3D" id="3.40.50.970">
    <property type="match status" value="2"/>
</dbReference>
<keyword evidence="6 9" id="KW-0460">Magnesium</keyword>
<sequence>MLILGGFTMTVIEYVLLRLKELGITDIFGVPGDYAFPIEDAICADPQLRWIGNCNELNAAYAADGYARIHGMAALTTTFGVGELSALNGIAGSYAEYLPVFHLVGMPDSSTQRAGRLVHHTLGEAGFNIFRQISVPVVCADTILTPENCIRETSRIISTALRERRPVYVGIPSDYANQLIIDDGTTVTYGGLLSSDPAMLKKATESIIARINQSQQICLLPGMLLHRFSLTDRVLKLVERTGLPFASMIMDKGILNETLPEYLGIYCGSLMNEHVREYVESCDCVIRVGALWSESNTGNFTAQLKEGAEINIMPNYVCIGETLYSSVQIGDLLDELIKMLPVRLQSRTGNIVFDNLFMNMTPPQGAITAEYLYHRWQRMLKPYDILITETGNSAMGMAFMDIPEGVTFLHQPLWGAIGWATPAAFGAAVASPSRRLILITGEGSHQLTAQEISQFFRYGLHPIIFVLNNDGYLIERQLCQDPEAHYNDLSHWNYTLLPQALGCSDWFTARVSTCQDLHISILQAEKCGTGAYIEVITGRYTGSQLGNKLMKNAKRK</sequence>
<dbReference type="InterPro" id="IPR047213">
    <property type="entry name" value="TPP_PYR_PDC_IPDC-like"/>
</dbReference>
<dbReference type="GO" id="GO:0000949">
    <property type="term" value="P:aromatic amino acid family catabolic process to alcohol via Ehrlich pathway"/>
    <property type="evidence" value="ECO:0007669"/>
    <property type="project" value="TreeGrafter"/>
</dbReference>
<evidence type="ECO:0000256" key="8">
    <source>
        <dbReference type="ARBA" id="ARBA00023239"/>
    </source>
</evidence>
<accession>A0A403QQF9</accession>
<dbReference type="Pfam" id="PF02776">
    <property type="entry name" value="TPP_enzyme_N"/>
    <property type="match status" value="1"/>
</dbReference>
<dbReference type="PANTHER" id="PTHR43452">
    <property type="entry name" value="PYRUVATE DECARBOXYLASE"/>
    <property type="match status" value="1"/>
</dbReference>
<feature type="domain" description="Thiamine pyrophosphate enzyme N-terminal TPP-binding" evidence="13">
    <location>
        <begin position="9"/>
        <end position="119"/>
    </location>
</feature>
<dbReference type="CDD" id="cd02005">
    <property type="entry name" value="TPP_PDC_IPDC"/>
    <property type="match status" value="1"/>
</dbReference>
<evidence type="ECO:0000259" key="11">
    <source>
        <dbReference type="Pfam" id="PF00205"/>
    </source>
</evidence>
<evidence type="ECO:0000256" key="7">
    <source>
        <dbReference type="ARBA" id="ARBA00023052"/>
    </source>
</evidence>
<keyword evidence="7 10" id="KW-0786">Thiamine pyrophosphate</keyword>
<evidence type="ECO:0000256" key="9">
    <source>
        <dbReference type="PIRSR" id="PIRSR036565-2"/>
    </source>
</evidence>
<dbReference type="CDD" id="cd07038">
    <property type="entry name" value="TPP_PYR_PDC_IPDC_like"/>
    <property type="match status" value="1"/>
</dbReference>
<evidence type="ECO:0000256" key="2">
    <source>
        <dbReference type="ARBA" id="ARBA00001964"/>
    </source>
</evidence>
<proteinExistence type="inferred from homology"/>
<dbReference type="Pfam" id="PF00205">
    <property type="entry name" value="TPP_enzyme_M"/>
    <property type="match status" value="1"/>
</dbReference>
<feature type="domain" description="Thiamine pyrophosphate enzyme TPP-binding" evidence="12">
    <location>
        <begin position="390"/>
        <end position="534"/>
    </location>
</feature>
<dbReference type="GO" id="GO:0000287">
    <property type="term" value="F:magnesium ion binding"/>
    <property type="evidence" value="ECO:0007669"/>
    <property type="project" value="InterPro"/>
</dbReference>
<protein>
    <submittedName>
        <fullName evidence="14">Alpha-keto acid decarboxylase family protein</fullName>
    </submittedName>
</protein>
<dbReference type="GO" id="GO:0005829">
    <property type="term" value="C:cytosol"/>
    <property type="evidence" value="ECO:0007669"/>
    <property type="project" value="TreeGrafter"/>
</dbReference>
<dbReference type="PANTHER" id="PTHR43452:SF30">
    <property type="entry name" value="PYRUVATE DECARBOXYLASE ISOZYME 1-RELATED"/>
    <property type="match status" value="1"/>
</dbReference>
<dbReference type="InterPro" id="IPR029035">
    <property type="entry name" value="DHS-like_NAD/FAD-binding_dom"/>
</dbReference>
<dbReference type="PIRSF" id="PIRSF036565">
    <property type="entry name" value="Pyruvt_ip_decrb"/>
    <property type="match status" value="1"/>
</dbReference>
<dbReference type="GO" id="GO:0030976">
    <property type="term" value="F:thiamine pyrophosphate binding"/>
    <property type="evidence" value="ECO:0007669"/>
    <property type="project" value="InterPro"/>
</dbReference>
<keyword evidence="4 9" id="KW-0479">Metal-binding</keyword>
<feature type="binding site" evidence="9">
    <location>
        <position position="471"/>
    </location>
    <ligand>
        <name>Mg(2+)</name>
        <dbReference type="ChEBI" id="CHEBI:18420"/>
    </ligand>
</feature>
<reference evidence="14" key="1">
    <citation type="submission" date="2018-09" db="EMBL/GenBank/DDBJ databases">
        <authorList>
            <person name="Ashton P.M."/>
            <person name="Dallman T."/>
            <person name="Nair S."/>
            <person name="De Pinna E."/>
            <person name="Peters T."/>
            <person name="Grant K."/>
        </authorList>
    </citation>
    <scope>NUCLEOTIDE SEQUENCE [LARGE SCALE GENOMIC DNA]</scope>
    <source>
        <strain evidence="14">598938</strain>
    </source>
</reference>
<comment type="cofactor">
    <cofactor evidence="9">
        <name>Mg(2+)</name>
        <dbReference type="ChEBI" id="CHEBI:18420"/>
    </cofactor>
    <text evidence="9">Binds 1 Mg(2+) per subunit.</text>
</comment>
<evidence type="ECO:0000256" key="6">
    <source>
        <dbReference type="ARBA" id="ARBA00022842"/>
    </source>
</evidence>
<dbReference type="Gene3D" id="3.40.50.1220">
    <property type="entry name" value="TPP-binding domain"/>
    <property type="match status" value="1"/>
</dbReference>